<proteinExistence type="predicted"/>
<dbReference type="InterPro" id="IPR000073">
    <property type="entry name" value="AB_hydrolase_1"/>
</dbReference>
<organism evidence="3 4">
    <name type="scientific">Ramlibacter aquaticus</name>
    <dbReference type="NCBI Taxonomy" id="2780094"/>
    <lineage>
        <taxon>Bacteria</taxon>
        <taxon>Pseudomonadati</taxon>
        <taxon>Pseudomonadota</taxon>
        <taxon>Betaproteobacteria</taxon>
        <taxon>Burkholderiales</taxon>
        <taxon>Comamonadaceae</taxon>
        <taxon>Ramlibacter</taxon>
    </lineage>
</organism>
<evidence type="ECO:0000259" key="2">
    <source>
        <dbReference type="Pfam" id="PF00561"/>
    </source>
</evidence>
<protein>
    <submittedName>
        <fullName evidence="3">Alpha/beta fold hydrolase</fullName>
    </submittedName>
</protein>
<evidence type="ECO:0000256" key="1">
    <source>
        <dbReference type="SAM" id="MobiDB-lite"/>
    </source>
</evidence>
<comment type="caution">
    <text evidence="3">The sequence shown here is derived from an EMBL/GenBank/DDBJ whole genome shotgun (WGS) entry which is preliminary data.</text>
</comment>
<name>A0ABR9SDJ3_9BURK</name>
<feature type="compositionally biased region" description="Low complexity" evidence="1">
    <location>
        <begin position="24"/>
        <end position="42"/>
    </location>
</feature>
<evidence type="ECO:0000313" key="4">
    <source>
        <dbReference type="Proteomes" id="UP000715965"/>
    </source>
</evidence>
<dbReference type="SUPFAM" id="SSF53474">
    <property type="entry name" value="alpha/beta-Hydrolases"/>
    <property type="match status" value="1"/>
</dbReference>
<reference evidence="3 4" key="1">
    <citation type="submission" date="2020-10" db="EMBL/GenBank/DDBJ databases">
        <title>Draft genome of Ramlibacter aquaticus LMG 30558.</title>
        <authorList>
            <person name="Props R."/>
        </authorList>
    </citation>
    <scope>NUCLEOTIDE SEQUENCE [LARGE SCALE GENOMIC DNA]</scope>
    <source>
        <strain evidence="3 4">LMG 30558</strain>
    </source>
</reference>
<accession>A0ABR9SDJ3</accession>
<dbReference type="PANTHER" id="PTHR43689:SF8">
    <property type="entry name" value="ALPHA_BETA-HYDROLASES SUPERFAMILY PROTEIN"/>
    <property type="match status" value="1"/>
</dbReference>
<keyword evidence="3" id="KW-0378">Hydrolase</keyword>
<keyword evidence="4" id="KW-1185">Reference proteome</keyword>
<evidence type="ECO:0000313" key="3">
    <source>
        <dbReference type="EMBL" id="MBE7940366.1"/>
    </source>
</evidence>
<dbReference type="GO" id="GO:0016787">
    <property type="term" value="F:hydrolase activity"/>
    <property type="evidence" value="ECO:0007669"/>
    <property type="project" value="UniProtKB-KW"/>
</dbReference>
<dbReference type="PANTHER" id="PTHR43689">
    <property type="entry name" value="HYDROLASE"/>
    <property type="match status" value="1"/>
</dbReference>
<feature type="domain" description="AB hydrolase-1" evidence="2">
    <location>
        <begin position="74"/>
        <end position="285"/>
    </location>
</feature>
<dbReference type="Gene3D" id="3.40.50.1820">
    <property type="entry name" value="alpha/beta hydrolase"/>
    <property type="match status" value="1"/>
</dbReference>
<dbReference type="PRINTS" id="PR00111">
    <property type="entry name" value="ABHYDROLASE"/>
</dbReference>
<dbReference type="InterPro" id="IPR029058">
    <property type="entry name" value="AB_hydrolase_fold"/>
</dbReference>
<dbReference type="Proteomes" id="UP000715965">
    <property type="component" value="Unassembled WGS sequence"/>
</dbReference>
<dbReference type="EMBL" id="JADDOJ010000021">
    <property type="protein sequence ID" value="MBE7940366.1"/>
    <property type="molecule type" value="Genomic_DNA"/>
</dbReference>
<gene>
    <name evidence="3" type="ORF">IM725_07260</name>
</gene>
<dbReference type="Pfam" id="PF00561">
    <property type="entry name" value="Abhydrolase_1"/>
    <property type="match status" value="1"/>
</dbReference>
<sequence>MFSHPRRHAPLPLPDTRSRPGRRPAVSPAQAQPPGVPQGQVQAQDHSLLLPDGVRLFARSWTPAGSDRDGAPAPLLLFHDSLGSVALWRDWPAQLAVATGRRVLAYDRWGFGASDPRVPLPGVGFVAGEAQAVLPALRDQLGFSRFVALGHSVGGGMALHAAMDFAGDCEAVVTLASQVFAEATTLQGIREAREAFRDPAQFERLARYHGPRTRWVLDAWIDTWLHPDFARWSMVEQLPRVRAPVLVLHGDSDPYGATVHAQLIAAHCGGPVQLEILAQTGHFPHRERSEDVLARIARFLA</sequence>
<feature type="region of interest" description="Disordered" evidence="1">
    <location>
        <begin position="1"/>
        <end position="42"/>
    </location>
</feature>